<dbReference type="GO" id="GO:0000155">
    <property type="term" value="F:phosphorelay sensor kinase activity"/>
    <property type="evidence" value="ECO:0007669"/>
    <property type="project" value="InterPro"/>
</dbReference>
<dbReference type="AlphaFoldDB" id="A0A0R3JUA5"/>
<dbReference type="PATRIC" id="fig|908809.3.peg.967"/>
<evidence type="ECO:0000256" key="11">
    <source>
        <dbReference type="ARBA" id="ARBA00023012"/>
    </source>
</evidence>
<keyword evidence="10 13" id="KW-1133">Transmembrane helix</keyword>
<dbReference type="Proteomes" id="UP000052015">
    <property type="component" value="Unassembled WGS sequence"/>
</dbReference>
<dbReference type="Pfam" id="PF07694">
    <property type="entry name" value="5TM-5TMR_LYT"/>
    <property type="match status" value="1"/>
</dbReference>
<dbReference type="Gene3D" id="3.30.565.10">
    <property type="entry name" value="Histidine kinase-like ATPase, C-terminal domain"/>
    <property type="match status" value="1"/>
</dbReference>
<dbReference type="InterPro" id="IPR003594">
    <property type="entry name" value="HATPase_dom"/>
</dbReference>
<evidence type="ECO:0000313" key="16">
    <source>
        <dbReference type="Proteomes" id="UP000052015"/>
    </source>
</evidence>
<keyword evidence="12 13" id="KW-0472">Membrane</keyword>
<comment type="catalytic activity">
    <reaction evidence="1">
        <text>ATP + protein L-histidine = ADP + protein N-phospho-L-histidine.</text>
        <dbReference type="EC" id="2.7.13.3"/>
    </reaction>
</comment>
<feature type="domain" description="Histidine kinase" evidence="14">
    <location>
        <begin position="441"/>
        <end position="539"/>
    </location>
</feature>
<dbReference type="InterPro" id="IPR010559">
    <property type="entry name" value="Sig_transdc_His_kin_internal"/>
</dbReference>
<evidence type="ECO:0000256" key="1">
    <source>
        <dbReference type="ARBA" id="ARBA00000085"/>
    </source>
</evidence>
<dbReference type="PANTHER" id="PTHR34220">
    <property type="entry name" value="SENSOR HISTIDINE KINASE YPDA"/>
    <property type="match status" value="1"/>
</dbReference>
<keyword evidence="5 15" id="KW-0808">Transferase</keyword>
<sequence length="549" mass="61877">MLFLTLFERMSIVALVAYMFTHTPLFKKIYKRRFDVSDKLILIIFFSAFSILGTYLGIRMEGGAIANIRPIGAIVAGYIGGPLVGSAVGLIAGGHRYLLGGYTALACGISTIMEGLTGAFFRSKKGDLSPFVGFISGVIAEFIQMGIILLVSKPYSQALELEREIAFPMIIINSFGVAIFIDIIKNVIKQYNEIGASYALKSLNIAKQTSVYLRKGLDENTAQNVAEIIQKTGEFKGVIIGNRKKVLKYLGEKIDEQILYEDFIEYLQNPAEKIISAKKTKKEQYFYTIPLYTNSELEGFLGIEVDTLDEIDRHFMDFIRELAELLSVQLEIHKLNKKAEMAVVSELKALRAQIHPHFLFNALNTIASFCRINPMKAKDLILDLSNYFRGTLKTEEFVPLSKEIELIEAYLNIEKARFGDRINIEYRIDDSILDYYIPHFILQPIVENAIKHGLTTKSDGGEIIIKVCEIGDRLNFEVSDSGVGIDEIKLKRLMKENKGIGLSNVRERIKLIYGNSSKFEIISEYGKGTIVSFTIPKEVQHEQYTMHNS</sequence>
<evidence type="ECO:0000259" key="14">
    <source>
        <dbReference type="PROSITE" id="PS50109"/>
    </source>
</evidence>
<evidence type="ECO:0000256" key="13">
    <source>
        <dbReference type="SAM" id="Phobius"/>
    </source>
</evidence>
<dbReference type="PROSITE" id="PS50109">
    <property type="entry name" value="HIS_KIN"/>
    <property type="match status" value="1"/>
</dbReference>
<dbReference type="InterPro" id="IPR011620">
    <property type="entry name" value="Sig_transdc_His_kinase_LytS_TM"/>
</dbReference>
<feature type="transmembrane region" description="Helical" evidence="13">
    <location>
        <begin position="70"/>
        <end position="93"/>
    </location>
</feature>
<dbReference type="InterPro" id="IPR005467">
    <property type="entry name" value="His_kinase_dom"/>
</dbReference>
<dbReference type="SUPFAM" id="SSF55874">
    <property type="entry name" value="ATPase domain of HSP90 chaperone/DNA topoisomerase II/histidine kinase"/>
    <property type="match status" value="1"/>
</dbReference>
<dbReference type="GO" id="GO:0005524">
    <property type="term" value="F:ATP binding"/>
    <property type="evidence" value="ECO:0007669"/>
    <property type="project" value="UniProtKB-KW"/>
</dbReference>
<dbReference type="InterPro" id="IPR036890">
    <property type="entry name" value="HATPase_C_sf"/>
</dbReference>
<evidence type="ECO:0000256" key="9">
    <source>
        <dbReference type="ARBA" id="ARBA00022840"/>
    </source>
</evidence>
<feature type="transmembrane region" description="Helical" evidence="13">
    <location>
        <begin position="40"/>
        <end position="58"/>
    </location>
</feature>
<dbReference type="InterPro" id="IPR050640">
    <property type="entry name" value="Bact_2-comp_sensor_kinase"/>
</dbReference>
<feature type="transmembrane region" description="Helical" evidence="13">
    <location>
        <begin position="128"/>
        <end position="150"/>
    </location>
</feature>
<comment type="caution">
    <text evidence="15">The sequence shown here is derived from an EMBL/GenBank/DDBJ whole genome shotgun (WGS) entry which is preliminary data.</text>
</comment>
<feature type="transmembrane region" description="Helical" evidence="13">
    <location>
        <begin position="99"/>
        <end position="121"/>
    </location>
</feature>
<keyword evidence="16" id="KW-1185">Reference proteome</keyword>
<evidence type="ECO:0000256" key="2">
    <source>
        <dbReference type="ARBA" id="ARBA00004651"/>
    </source>
</evidence>
<feature type="transmembrane region" description="Helical" evidence="13">
    <location>
        <begin position="165"/>
        <end position="184"/>
    </location>
</feature>
<evidence type="ECO:0000256" key="4">
    <source>
        <dbReference type="ARBA" id="ARBA00022475"/>
    </source>
</evidence>
<reference evidence="15 16" key="1">
    <citation type="submission" date="2015-09" db="EMBL/GenBank/DDBJ databases">
        <title>Draft genome sequence of a Caloramator mitchellensis, a moderate thermophile from the Great Artesian Basin of Australia.</title>
        <authorList>
            <person name="Patel B.K."/>
        </authorList>
    </citation>
    <scope>NUCLEOTIDE SEQUENCE [LARGE SCALE GENOMIC DNA]</scope>
    <source>
        <strain evidence="15 16">VF08</strain>
    </source>
</reference>
<dbReference type="InterPro" id="IPR004358">
    <property type="entry name" value="Sig_transdc_His_kin-like_C"/>
</dbReference>
<evidence type="ECO:0000313" key="15">
    <source>
        <dbReference type="EMBL" id="KRQ87158.1"/>
    </source>
</evidence>
<gene>
    <name evidence="15" type="primary">ypdA</name>
    <name evidence="15" type="ORF">ABG79_00956</name>
</gene>
<protein>
    <recommendedName>
        <fullName evidence="3">histidine kinase</fullName>
        <ecNumber evidence="3">2.7.13.3</ecNumber>
    </recommendedName>
</protein>
<evidence type="ECO:0000256" key="8">
    <source>
        <dbReference type="ARBA" id="ARBA00022777"/>
    </source>
</evidence>
<keyword evidence="8 15" id="KW-0418">Kinase</keyword>
<evidence type="ECO:0000256" key="10">
    <source>
        <dbReference type="ARBA" id="ARBA00022989"/>
    </source>
</evidence>
<dbReference type="Pfam" id="PF06580">
    <property type="entry name" value="His_kinase"/>
    <property type="match status" value="1"/>
</dbReference>
<dbReference type="PRINTS" id="PR00344">
    <property type="entry name" value="BCTRLSENSOR"/>
</dbReference>
<dbReference type="GO" id="GO:0071555">
    <property type="term" value="P:cell wall organization"/>
    <property type="evidence" value="ECO:0007669"/>
    <property type="project" value="InterPro"/>
</dbReference>
<keyword evidence="7" id="KW-0547">Nucleotide-binding</keyword>
<keyword evidence="11" id="KW-0902">Two-component regulatory system</keyword>
<evidence type="ECO:0000256" key="3">
    <source>
        <dbReference type="ARBA" id="ARBA00012438"/>
    </source>
</evidence>
<dbReference type="RefSeq" id="WP_057977669.1">
    <property type="nucleotide sequence ID" value="NZ_LKHP01000004.1"/>
</dbReference>
<evidence type="ECO:0000256" key="6">
    <source>
        <dbReference type="ARBA" id="ARBA00022692"/>
    </source>
</evidence>
<comment type="subcellular location">
    <subcellularLocation>
        <location evidence="2">Cell membrane</location>
        <topology evidence="2">Multi-pass membrane protein</topology>
    </subcellularLocation>
</comment>
<evidence type="ECO:0000256" key="5">
    <source>
        <dbReference type="ARBA" id="ARBA00022679"/>
    </source>
</evidence>
<dbReference type="OrthoDB" id="9809348at2"/>
<keyword evidence="6 13" id="KW-0812">Transmembrane</keyword>
<dbReference type="EMBL" id="LKHP01000004">
    <property type="protein sequence ID" value="KRQ87158.1"/>
    <property type="molecule type" value="Genomic_DNA"/>
</dbReference>
<dbReference type="STRING" id="908809.ABG79_00956"/>
<dbReference type="Gene3D" id="1.10.1760.20">
    <property type="match status" value="1"/>
</dbReference>
<accession>A0A0R3JUA5</accession>
<evidence type="ECO:0000256" key="7">
    <source>
        <dbReference type="ARBA" id="ARBA00022741"/>
    </source>
</evidence>
<organism evidence="15 16">
    <name type="scientific">Caloramator mitchellensis</name>
    <dbReference type="NCBI Taxonomy" id="908809"/>
    <lineage>
        <taxon>Bacteria</taxon>
        <taxon>Bacillati</taxon>
        <taxon>Bacillota</taxon>
        <taxon>Clostridia</taxon>
        <taxon>Eubacteriales</taxon>
        <taxon>Clostridiaceae</taxon>
        <taxon>Caloramator</taxon>
    </lineage>
</organism>
<evidence type="ECO:0000256" key="12">
    <source>
        <dbReference type="ARBA" id="ARBA00023136"/>
    </source>
</evidence>
<dbReference type="Pfam" id="PF02518">
    <property type="entry name" value="HATPase_c"/>
    <property type="match status" value="1"/>
</dbReference>
<keyword evidence="9" id="KW-0067">ATP-binding</keyword>
<name>A0A0R3JUA5_CALMK</name>
<dbReference type="SMART" id="SM00387">
    <property type="entry name" value="HATPase_c"/>
    <property type="match status" value="1"/>
</dbReference>
<proteinExistence type="predicted"/>
<dbReference type="GO" id="GO:0005886">
    <property type="term" value="C:plasma membrane"/>
    <property type="evidence" value="ECO:0007669"/>
    <property type="project" value="UniProtKB-SubCell"/>
</dbReference>
<dbReference type="EC" id="2.7.13.3" evidence="3"/>
<dbReference type="PANTHER" id="PTHR34220:SF7">
    <property type="entry name" value="SENSOR HISTIDINE KINASE YPDA"/>
    <property type="match status" value="1"/>
</dbReference>
<keyword evidence="4" id="KW-1003">Cell membrane</keyword>